<dbReference type="RefSeq" id="WP_171741853.1">
    <property type="nucleotide sequence ID" value="NZ_CP053435.1"/>
</dbReference>
<sequence length="266" mass="28886">MSSYTVGMDNVEGIPWSMVGVTVPATAVIGSLYKVRVSSMRPEGCTKDPASVTGNTVEIRIKSVEVHSIGYLLPPYSGTPKPGPLNISTGQTFRLYAIPERSYYTYTWLLPCPPLCNELAGTRSGVFESTATELGSYTATLYGHFADAYYCDAPVVSTVINVSGSASNGLRVGTEESAGQEGLMVRAWPNPVREVLTVEVQAELRKPVTISMTDARGRLIQRRQTVMEAPKQQELFSLNGQPTGIYLLRVATADKAQVIKIIKDDK</sequence>
<dbReference type="Proteomes" id="UP000502756">
    <property type="component" value="Chromosome"/>
</dbReference>
<evidence type="ECO:0000313" key="3">
    <source>
        <dbReference type="Proteomes" id="UP000502756"/>
    </source>
</evidence>
<evidence type="ECO:0000313" key="2">
    <source>
        <dbReference type="EMBL" id="QJW92002.1"/>
    </source>
</evidence>
<name>A0A6M5YGE9_9BACT</name>
<evidence type="ECO:0000259" key="1">
    <source>
        <dbReference type="Pfam" id="PF18962"/>
    </source>
</evidence>
<accession>A0A6M5YGE9</accession>
<dbReference type="EMBL" id="CP053435">
    <property type="protein sequence ID" value="QJW92002.1"/>
    <property type="molecule type" value="Genomic_DNA"/>
</dbReference>
<reference evidence="2 3" key="1">
    <citation type="submission" date="2020-05" db="EMBL/GenBank/DDBJ databases">
        <title>Genome sequencing of Spirosoma sp. TS118.</title>
        <authorList>
            <person name="Lee J.-H."/>
            <person name="Jeong S."/>
            <person name="Zhao L."/>
            <person name="Jung J.-H."/>
            <person name="Kim M.-K."/>
            <person name="Lim S."/>
        </authorList>
    </citation>
    <scope>NUCLEOTIDE SEQUENCE [LARGE SCALE GENOMIC DNA]</scope>
    <source>
        <strain evidence="2 3">TS118</strain>
    </source>
</reference>
<organism evidence="2 3">
    <name type="scientific">Spirosoma taeanense</name>
    <dbReference type="NCBI Taxonomy" id="2735870"/>
    <lineage>
        <taxon>Bacteria</taxon>
        <taxon>Pseudomonadati</taxon>
        <taxon>Bacteroidota</taxon>
        <taxon>Cytophagia</taxon>
        <taxon>Cytophagales</taxon>
        <taxon>Cytophagaceae</taxon>
        <taxon>Spirosoma</taxon>
    </lineage>
</organism>
<dbReference type="KEGG" id="stae:HNV11_22770"/>
<keyword evidence="3" id="KW-1185">Reference proteome</keyword>
<feature type="domain" description="Secretion system C-terminal sorting" evidence="1">
    <location>
        <begin position="188"/>
        <end position="262"/>
    </location>
</feature>
<gene>
    <name evidence="2" type="ORF">HNV11_22770</name>
</gene>
<dbReference type="Pfam" id="PF18962">
    <property type="entry name" value="Por_Secre_tail"/>
    <property type="match status" value="1"/>
</dbReference>
<dbReference type="InterPro" id="IPR026444">
    <property type="entry name" value="Secre_tail"/>
</dbReference>
<protein>
    <submittedName>
        <fullName evidence="2">T9SS type A sorting domain-containing protein</fullName>
    </submittedName>
</protein>
<proteinExistence type="predicted"/>
<dbReference type="AlphaFoldDB" id="A0A6M5YGE9"/>
<dbReference type="NCBIfam" id="TIGR04183">
    <property type="entry name" value="Por_Secre_tail"/>
    <property type="match status" value="1"/>
</dbReference>